<dbReference type="CDD" id="cd01948">
    <property type="entry name" value="EAL"/>
    <property type="match status" value="1"/>
</dbReference>
<dbReference type="InterPro" id="IPR035919">
    <property type="entry name" value="EAL_sf"/>
</dbReference>
<sequence length="818" mass="90264">MNQAISEIKTIDLGLNAAIDGDFQLADILDTTELGALLDNYCNSVGIAAAIIDLKGNILIESHWQSICSDFHRANQVTCARCVESDTDLALCLAEGKQFSVYKCKNGMTDAASPIIIEGQHLANVFVGQFLLSPPDRSVFTQQAEQVGFDSIAYLAALDAVPIISEEKLPAILGFLTGFASMAASMGLQRLRAERVRAELSQHHEELEHLVTERTSELALHNQILEKIGSGKSLFKVLDALVLEVEALHPEMLCSILLVDESRQTLRHGAAPSLPGFYAQAIDGLPIGDGMGTCGTAAFNGERVVVEDVQQHAYWQEFRDLAARAGVQSCWSQPFKDENDNVLGTFAIYHKHPAQPSPAAISLLESYANLARLIVERKAASDEINSLAFYDPLTGLPNRRLLLDRLHQAVSSRMRNGREASLLFIDLDNFKTLNDTLGHDIGDSLLQQVAKRLTACVREGDTVARLGGDEFVVVLEDLSETALEAGSQTESIGNKIIYALNQPYQLGSHEHHSTPSIGATLFNEGQLDVEELLKQGDIAMYQAKKSGRNALRFFDPKMQDNINARAFLEEALHNAIEKNEFELHYQIQVDNHGGAIGAEALIRWLHPERGLISPIEFIPLAEETGLIHPIGQWVLNTACARLKDWQGNELTRNLILAVNVSAKQFRQIDFVEQIQSAVQHYNINPALLKLELTEGLLLEHVEDTIATMNALNEIGIHFSLDDFGTGYSSLQYLKKLPLNQLKIDQSFVRDLAVDTSDKAIVRTIIAMAQGLNLGVIAEGVETEEQRQLLLKKGNTQYQGYLFSKPVPIEAFEVLLKLR</sequence>
<dbReference type="InterPro" id="IPR001633">
    <property type="entry name" value="EAL_dom"/>
</dbReference>
<dbReference type="SMART" id="SM00065">
    <property type="entry name" value="GAF"/>
    <property type="match status" value="1"/>
</dbReference>
<dbReference type="InterPro" id="IPR029016">
    <property type="entry name" value="GAF-like_dom_sf"/>
</dbReference>
<name>A0A1J5S835_9ZZZZ</name>
<dbReference type="FunFam" id="3.30.70.270:FF:000001">
    <property type="entry name" value="Diguanylate cyclase domain protein"/>
    <property type="match status" value="1"/>
</dbReference>
<dbReference type="PROSITE" id="PS50887">
    <property type="entry name" value="GGDEF"/>
    <property type="match status" value="1"/>
</dbReference>
<dbReference type="CDD" id="cd01949">
    <property type="entry name" value="GGDEF"/>
    <property type="match status" value="1"/>
</dbReference>
<dbReference type="InterPro" id="IPR029787">
    <property type="entry name" value="Nucleotide_cyclase"/>
</dbReference>
<dbReference type="Gene3D" id="3.30.70.270">
    <property type="match status" value="1"/>
</dbReference>
<dbReference type="NCBIfam" id="TIGR00254">
    <property type="entry name" value="GGDEF"/>
    <property type="match status" value="1"/>
</dbReference>
<dbReference type="PANTHER" id="PTHR44757:SF2">
    <property type="entry name" value="BIOFILM ARCHITECTURE MAINTENANCE PROTEIN MBAA"/>
    <property type="match status" value="1"/>
</dbReference>
<dbReference type="Pfam" id="PF10114">
    <property type="entry name" value="PocR"/>
    <property type="match status" value="1"/>
</dbReference>
<dbReference type="InterPro" id="IPR000160">
    <property type="entry name" value="GGDEF_dom"/>
</dbReference>
<gene>
    <name evidence="3" type="primary">gmr_78</name>
    <name evidence="3" type="ORF">GALL_134050</name>
</gene>
<feature type="domain" description="GGDEF" evidence="2">
    <location>
        <begin position="418"/>
        <end position="556"/>
    </location>
</feature>
<dbReference type="Pfam" id="PF13185">
    <property type="entry name" value="GAF_2"/>
    <property type="match status" value="1"/>
</dbReference>
<dbReference type="GO" id="GO:0071111">
    <property type="term" value="F:cyclic-guanylate-specific phosphodiesterase activity"/>
    <property type="evidence" value="ECO:0007669"/>
    <property type="project" value="UniProtKB-EC"/>
</dbReference>
<dbReference type="Gene3D" id="3.20.20.450">
    <property type="entry name" value="EAL domain"/>
    <property type="match status" value="1"/>
</dbReference>
<dbReference type="SUPFAM" id="SSF141868">
    <property type="entry name" value="EAL domain-like"/>
    <property type="match status" value="1"/>
</dbReference>
<evidence type="ECO:0000259" key="2">
    <source>
        <dbReference type="PROSITE" id="PS50887"/>
    </source>
</evidence>
<comment type="caution">
    <text evidence="3">The sequence shown here is derived from an EMBL/GenBank/DDBJ whole genome shotgun (WGS) entry which is preliminary data.</text>
</comment>
<evidence type="ECO:0000313" key="3">
    <source>
        <dbReference type="EMBL" id="OIR04471.1"/>
    </source>
</evidence>
<dbReference type="InterPro" id="IPR018771">
    <property type="entry name" value="PocR_dom"/>
</dbReference>
<feature type="domain" description="EAL" evidence="1">
    <location>
        <begin position="565"/>
        <end position="818"/>
    </location>
</feature>
<dbReference type="AlphaFoldDB" id="A0A1J5S835"/>
<dbReference type="Pfam" id="PF00990">
    <property type="entry name" value="GGDEF"/>
    <property type="match status" value="1"/>
</dbReference>
<dbReference type="PANTHER" id="PTHR44757">
    <property type="entry name" value="DIGUANYLATE CYCLASE DGCP"/>
    <property type="match status" value="1"/>
</dbReference>
<dbReference type="InterPro" id="IPR052155">
    <property type="entry name" value="Biofilm_reg_signaling"/>
</dbReference>
<dbReference type="EMBL" id="MLJW01000057">
    <property type="protein sequence ID" value="OIR04471.1"/>
    <property type="molecule type" value="Genomic_DNA"/>
</dbReference>
<dbReference type="SUPFAM" id="SSF55781">
    <property type="entry name" value="GAF domain-like"/>
    <property type="match status" value="1"/>
</dbReference>
<evidence type="ECO:0000259" key="1">
    <source>
        <dbReference type="PROSITE" id="PS50883"/>
    </source>
</evidence>
<dbReference type="SMART" id="SM00052">
    <property type="entry name" value="EAL"/>
    <property type="match status" value="1"/>
</dbReference>
<protein>
    <submittedName>
        <fullName evidence="3">Cyclic di-GMP phosphodiesterase Gmr</fullName>
        <ecNumber evidence="3">3.1.4.52</ecNumber>
    </submittedName>
</protein>
<keyword evidence="3" id="KW-0378">Hydrolase</keyword>
<dbReference type="Pfam" id="PF00563">
    <property type="entry name" value="EAL"/>
    <property type="match status" value="1"/>
</dbReference>
<dbReference type="FunFam" id="3.20.20.450:FF:000001">
    <property type="entry name" value="Cyclic di-GMP phosphodiesterase yahA"/>
    <property type="match status" value="1"/>
</dbReference>
<dbReference type="EC" id="3.1.4.52" evidence="3"/>
<dbReference type="Gene3D" id="3.30.450.40">
    <property type="match status" value="1"/>
</dbReference>
<reference evidence="3" key="1">
    <citation type="submission" date="2016-10" db="EMBL/GenBank/DDBJ databases">
        <title>Sequence of Gallionella enrichment culture.</title>
        <authorList>
            <person name="Poehlein A."/>
            <person name="Muehling M."/>
            <person name="Daniel R."/>
        </authorList>
    </citation>
    <scope>NUCLEOTIDE SEQUENCE</scope>
</reference>
<proteinExistence type="predicted"/>
<dbReference type="InterPro" id="IPR003018">
    <property type="entry name" value="GAF"/>
</dbReference>
<organism evidence="3">
    <name type="scientific">mine drainage metagenome</name>
    <dbReference type="NCBI Taxonomy" id="410659"/>
    <lineage>
        <taxon>unclassified sequences</taxon>
        <taxon>metagenomes</taxon>
        <taxon>ecological metagenomes</taxon>
    </lineage>
</organism>
<dbReference type="PROSITE" id="PS50883">
    <property type="entry name" value="EAL"/>
    <property type="match status" value="1"/>
</dbReference>
<dbReference type="SUPFAM" id="SSF55073">
    <property type="entry name" value="Nucleotide cyclase"/>
    <property type="match status" value="1"/>
</dbReference>
<accession>A0A1J5S835</accession>
<dbReference type="SMART" id="SM00267">
    <property type="entry name" value="GGDEF"/>
    <property type="match status" value="1"/>
</dbReference>
<dbReference type="InterPro" id="IPR043128">
    <property type="entry name" value="Rev_trsase/Diguanyl_cyclase"/>
</dbReference>